<feature type="transmembrane region" description="Helical" evidence="13">
    <location>
        <begin position="16"/>
        <end position="36"/>
    </location>
</feature>
<gene>
    <name evidence="14" type="ORF">ABT58_00615</name>
</gene>
<dbReference type="Proteomes" id="UP000036426">
    <property type="component" value="Unassembled WGS sequence"/>
</dbReference>
<feature type="transmembrane region" description="Helical" evidence="13">
    <location>
        <begin position="251"/>
        <end position="273"/>
    </location>
</feature>
<accession>A0A0J1JLM5</accession>
<dbReference type="Pfam" id="PF03824">
    <property type="entry name" value="NicO"/>
    <property type="match status" value="1"/>
</dbReference>
<comment type="similarity">
    <text evidence="13">Belongs to the NiCoT transporter (TC 2.A.52) family.</text>
</comment>
<dbReference type="EMBL" id="LDOV01000001">
    <property type="protein sequence ID" value="KLV03062.1"/>
    <property type="molecule type" value="Genomic_DNA"/>
</dbReference>
<dbReference type="GO" id="GO:0006824">
    <property type="term" value="P:cobalt ion transport"/>
    <property type="evidence" value="ECO:0007669"/>
    <property type="project" value="UniProtKB-KW"/>
</dbReference>
<dbReference type="GO" id="GO:0032025">
    <property type="term" value="P:response to cobalt ion"/>
    <property type="evidence" value="ECO:0007669"/>
    <property type="project" value="TreeGrafter"/>
</dbReference>
<feature type="transmembrane region" description="Helical" evidence="13">
    <location>
        <begin position="146"/>
        <end position="168"/>
    </location>
</feature>
<dbReference type="GO" id="GO:0010045">
    <property type="term" value="P:response to nickel cation"/>
    <property type="evidence" value="ECO:0007669"/>
    <property type="project" value="TreeGrafter"/>
</dbReference>
<dbReference type="PANTHER" id="PTHR40659:SF1">
    <property type="entry name" value="NICKEL_COBALT EFFLUX SYSTEM RCNA"/>
    <property type="match status" value="1"/>
</dbReference>
<comment type="caution">
    <text evidence="14">The sequence shown here is derived from an EMBL/GenBank/DDBJ whole genome shotgun (WGS) entry which is preliminary data.</text>
</comment>
<evidence type="ECO:0000256" key="9">
    <source>
        <dbReference type="ARBA" id="ARBA00023065"/>
    </source>
</evidence>
<feature type="transmembrane region" description="Helical" evidence="13">
    <location>
        <begin position="66"/>
        <end position="86"/>
    </location>
</feature>
<name>A0A0J1JLM5_9GAMM</name>
<evidence type="ECO:0000256" key="3">
    <source>
        <dbReference type="ARBA" id="ARBA00022426"/>
    </source>
</evidence>
<dbReference type="PATRIC" id="fig|754436.4.peg.132"/>
<dbReference type="OrthoDB" id="9812956at2"/>
<keyword evidence="15" id="KW-1185">Reference proteome</keyword>
<evidence type="ECO:0000256" key="2">
    <source>
        <dbReference type="ARBA" id="ARBA00004651"/>
    </source>
</evidence>
<keyword evidence="11 13" id="KW-0472">Membrane</keyword>
<dbReference type="RefSeq" id="WP_047872407.1">
    <property type="nucleotide sequence ID" value="NZ_BMYC01000011.1"/>
</dbReference>
<evidence type="ECO:0000256" key="7">
    <source>
        <dbReference type="ARBA" id="ARBA00022692"/>
    </source>
</evidence>
<keyword evidence="4 13" id="KW-0813">Transport</keyword>
<evidence type="ECO:0000256" key="4">
    <source>
        <dbReference type="ARBA" id="ARBA00022448"/>
    </source>
</evidence>
<reference evidence="14 15" key="1">
    <citation type="submission" date="2015-05" db="EMBL/GenBank/DDBJ databases">
        <title>Photobacterium galathea sp. nov.</title>
        <authorList>
            <person name="Machado H."/>
            <person name="Gram L."/>
        </authorList>
    </citation>
    <scope>NUCLEOTIDE SEQUENCE [LARGE SCALE GENOMIC DNA]</scope>
    <source>
        <strain evidence="14 15">DSM 25995</strain>
    </source>
</reference>
<dbReference type="InterPro" id="IPR011541">
    <property type="entry name" value="Ni/Co_transpt_high_affinity"/>
</dbReference>
<evidence type="ECO:0000256" key="5">
    <source>
        <dbReference type="ARBA" id="ARBA00022475"/>
    </source>
</evidence>
<protein>
    <recommendedName>
        <fullName evidence="13">Nickel/cobalt efflux system</fullName>
    </recommendedName>
</protein>
<evidence type="ECO:0000256" key="6">
    <source>
        <dbReference type="ARBA" id="ARBA00022596"/>
    </source>
</evidence>
<dbReference type="GO" id="GO:0015099">
    <property type="term" value="F:nickel cation transmembrane transporter activity"/>
    <property type="evidence" value="ECO:0007669"/>
    <property type="project" value="UniProtKB-UniRule"/>
</dbReference>
<organism evidence="14 15">
    <name type="scientific">Photobacterium aphoticum</name>
    <dbReference type="NCBI Taxonomy" id="754436"/>
    <lineage>
        <taxon>Bacteria</taxon>
        <taxon>Pseudomonadati</taxon>
        <taxon>Pseudomonadota</taxon>
        <taxon>Gammaproteobacteria</taxon>
        <taxon>Vibrionales</taxon>
        <taxon>Vibrionaceae</taxon>
        <taxon>Photobacterium</taxon>
    </lineage>
</organism>
<evidence type="ECO:0000256" key="1">
    <source>
        <dbReference type="ARBA" id="ARBA00002510"/>
    </source>
</evidence>
<feature type="transmembrane region" description="Helical" evidence="13">
    <location>
        <begin position="279"/>
        <end position="307"/>
    </location>
</feature>
<evidence type="ECO:0000256" key="13">
    <source>
        <dbReference type="RuleBase" id="RU362101"/>
    </source>
</evidence>
<evidence type="ECO:0000256" key="11">
    <source>
        <dbReference type="ARBA" id="ARBA00023136"/>
    </source>
</evidence>
<proteinExistence type="inferred from homology"/>
<comment type="function">
    <text evidence="1">Efflux system for nickel and cobalt.</text>
</comment>
<sequence length="365" mass="39465">MKRNTDFQISRHKPRLLAAMALTLVTVGAYQLWLLWPSMVISSIQWQREVNAQLADLLYDAKADPFIAGGYLAGFSFLYGMLHSLGPGHGKVIVTTYLATHPTKVKASLILTVVSALCQALVAIALVSVLLWGFQASMRVVNERAMTFVSLSFALVAVLGGLICWKAVKQLVRAYRERRQDRRKALSGTPVTLKTEWKVRAVTTSTDAPIVNAVRPVSSPSCAHHHDGCGCGHQHVADAAAINRASTWQEYAAIVASIGIRPCTGAIMVLLFANMVGLYWMGVVSAIVMAAGTALTTSIIAIMTLTGKQVIKRYLQAGNRHKNAEESGWQLTGYYLQLFGGVVLVLLGLLLMSGQEAGISPVFAV</sequence>
<keyword evidence="12" id="KW-0170">Cobalt</keyword>
<keyword evidence="9" id="KW-0406">Ion transport</keyword>
<feature type="transmembrane region" description="Helical" evidence="13">
    <location>
        <begin position="328"/>
        <end position="352"/>
    </location>
</feature>
<keyword evidence="6" id="KW-0533">Nickel</keyword>
<evidence type="ECO:0000256" key="8">
    <source>
        <dbReference type="ARBA" id="ARBA00022989"/>
    </source>
</evidence>
<keyword evidence="10" id="KW-0921">Nickel transport</keyword>
<dbReference type="InterPro" id="IPR051224">
    <property type="entry name" value="NiCoT_RcnA"/>
</dbReference>
<evidence type="ECO:0000313" key="15">
    <source>
        <dbReference type="Proteomes" id="UP000036426"/>
    </source>
</evidence>
<dbReference type="GO" id="GO:0005886">
    <property type="term" value="C:plasma membrane"/>
    <property type="evidence" value="ECO:0007669"/>
    <property type="project" value="UniProtKB-SubCell"/>
</dbReference>
<dbReference type="AlphaFoldDB" id="A0A0J1JLM5"/>
<keyword evidence="7 13" id="KW-0812">Transmembrane</keyword>
<keyword evidence="8 13" id="KW-1133">Transmembrane helix</keyword>
<dbReference type="PANTHER" id="PTHR40659">
    <property type="entry name" value="NICKEL/COBALT EFFLUX SYSTEM RCNA"/>
    <property type="match status" value="1"/>
</dbReference>
<feature type="transmembrane region" description="Helical" evidence="13">
    <location>
        <begin position="107"/>
        <end position="134"/>
    </location>
</feature>
<evidence type="ECO:0000256" key="10">
    <source>
        <dbReference type="ARBA" id="ARBA00023112"/>
    </source>
</evidence>
<keyword evidence="3" id="KW-0171">Cobalt transport</keyword>
<comment type="subcellular location">
    <subcellularLocation>
        <location evidence="2 13">Cell membrane</location>
        <topology evidence="2 13">Multi-pass membrane protein</topology>
    </subcellularLocation>
</comment>
<evidence type="ECO:0000256" key="12">
    <source>
        <dbReference type="ARBA" id="ARBA00023285"/>
    </source>
</evidence>
<keyword evidence="5" id="KW-1003">Cell membrane</keyword>
<dbReference type="GO" id="GO:0046583">
    <property type="term" value="F:monoatomic cation efflux transmembrane transporter activity"/>
    <property type="evidence" value="ECO:0007669"/>
    <property type="project" value="TreeGrafter"/>
</dbReference>
<evidence type="ECO:0000313" key="14">
    <source>
        <dbReference type="EMBL" id="KLV03062.1"/>
    </source>
</evidence>